<keyword evidence="1" id="KW-1185">Reference proteome</keyword>
<evidence type="ECO:0000313" key="2">
    <source>
        <dbReference type="WBParaSite" id="nRc.2.0.1.t21614-RA"/>
    </source>
</evidence>
<organism evidence="1 2">
    <name type="scientific">Romanomermis culicivorax</name>
    <name type="common">Nematode worm</name>
    <dbReference type="NCBI Taxonomy" id="13658"/>
    <lineage>
        <taxon>Eukaryota</taxon>
        <taxon>Metazoa</taxon>
        <taxon>Ecdysozoa</taxon>
        <taxon>Nematoda</taxon>
        <taxon>Enoplea</taxon>
        <taxon>Dorylaimia</taxon>
        <taxon>Mermithida</taxon>
        <taxon>Mermithoidea</taxon>
        <taxon>Mermithidae</taxon>
        <taxon>Romanomermis</taxon>
    </lineage>
</organism>
<dbReference type="AlphaFoldDB" id="A0A915J778"/>
<name>A0A915J778_ROMCU</name>
<reference evidence="2" key="1">
    <citation type="submission" date="2022-11" db="UniProtKB">
        <authorList>
            <consortium name="WormBaseParasite"/>
        </authorList>
    </citation>
    <scope>IDENTIFICATION</scope>
</reference>
<proteinExistence type="predicted"/>
<protein>
    <submittedName>
        <fullName evidence="2">Uncharacterized protein</fullName>
    </submittedName>
</protein>
<evidence type="ECO:0000313" key="1">
    <source>
        <dbReference type="Proteomes" id="UP000887565"/>
    </source>
</evidence>
<dbReference type="WBParaSite" id="nRc.2.0.1.t21614-RA">
    <property type="protein sequence ID" value="nRc.2.0.1.t21614-RA"/>
    <property type="gene ID" value="nRc.2.0.1.g21614"/>
</dbReference>
<sequence>MNIYRCNQFLRVCLKSNLDCKTVFKVEDGSIVHPKFGFEFKKQSILEVGDASQKGRSVFRPIKIDAIVDMDQISTAIFFAFILPFEICILVEKVSAEWTKFEENVVEDC</sequence>
<accession>A0A915J778</accession>
<dbReference type="Proteomes" id="UP000887565">
    <property type="component" value="Unplaced"/>
</dbReference>